<dbReference type="EMBL" id="WIQW01000007">
    <property type="protein sequence ID" value="KAF3109211.1"/>
    <property type="molecule type" value="Genomic_DNA"/>
</dbReference>
<evidence type="ECO:0000256" key="2">
    <source>
        <dbReference type="SAM" id="Phobius"/>
    </source>
</evidence>
<feature type="compositionally biased region" description="Polar residues" evidence="1">
    <location>
        <begin position="453"/>
        <end position="468"/>
    </location>
</feature>
<organism evidence="3 4">
    <name type="scientific">Orbilia oligospora</name>
    <name type="common">Nematode-trapping fungus</name>
    <name type="synonym">Arthrobotrys oligospora</name>
    <dbReference type="NCBI Taxonomy" id="2813651"/>
    <lineage>
        <taxon>Eukaryota</taxon>
        <taxon>Fungi</taxon>
        <taxon>Dikarya</taxon>
        <taxon>Ascomycota</taxon>
        <taxon>Pezizomycotina</taxon>
        <taxon>Orbiliomycetes</taxon>
        <taxon>Orbiliales</taxon>
        <taxon>Orbiliaceae</taxon>
        <taxon>Orbilia</taxon>
    </lineage>
</organism>
<sequence length="517" mass="57509">MLKNPTFSTLTLSSLKFMLPAGLTPRRRKGHHFVWLLAILGPYRHSLPLLDPHSVKLFSYPDSIIFFCFLNYFIFHTACVYSMMALSFVPLDDAANWATLPRNPSSMHTRKNSISSQGPQQANMVPIDVQNCLQSQSRNQFPSSLPEADSTQDMDWLDDPVVLSTMHAETAGDAYHQILNQYLDDGYLEQYAGGPALWEDSQLAVEGPDGVFAGPSGPDSSRPTQDTHSHQFDAQDQGSAPATDLPRPISVQDPNLPDPTPNDSFENPPEKPIATKKRRKPTEQACRDISKTNCDKVFSNERNFGDHLLKKHDIKAFGCPNNGCHYRTPRKDNLNAHKKKCKCGPRTVSSTSTKTQVWRRLFGTKRPQPKTILSGLGMREEMIAQQPDFVHSALQNIHQMSQAPDMPMPYPTTPSPTGTVPPLPPHTGEASLINNAPFISMGNGNSIAINTQAASSNSQPEPQVNPKSPSRDSLERENAKLKTEVSKLKEEVNRLAKKVEKLKTCLIWLKPLFVRAV</sequence>
<keyword evidence="2" id="KW-0472">Membrane</keyword>
<dbReference type="Gene3D" id="3.30.160.60">
    <property type="entry name" value="Classic Zinc Finger"/>
    <property type="match status" value="1"/>
</dbReference>
<feature type="region of interest" description="Disordered" evidence="1">
    <location>
        <begin position="453"/>
        <end position="480"/>
    </location>
</feature>
<feature type="region of interest" description="Disordered" evidence="1">
    <location>
        <begin position="206"/>
        <end position="287"/>
    </location>
</feature>
<proteinExistence type="predicted"/>
<evidence type="ECO:0000313" key="4">
    <source>
        <dbReference type="Proteomes" id="UP000475325"/>
    </source>
</evidence>
<keyword evidence="2" id="KW-0812">Transmembrane</keyword>
<keyword evidence="2" id="KW-1133">Transmembrane helix</keyword>
<evidence type="ECO:0000256" key="1">
    <source>
        <dbReference type="SAM" id="MobiDB-lite"/>
    </source>
</evidence>
<name>A0A7C8JR46_ORBOL</name>
<evidence type="ECO:0000313" key="3">
    <source>
        <dbReference type="EMBL" id="KAF3109211.1"/>
    </source>
</evidence>
<dbReference type="Proteomes" id="UP000475325">
    <property type="component" value="Unassembled WGS sequence"/>
</dbReference>
<accession>A0A7C8JR46</accession>
<evidence type="ECO:0008006" key="5">
    <source>
        <dbReference type="Google" id="ProtNLM"/>
    </source>
</evidence>
<feature type="compositionally biased region" description="Pro residues" evidence="1">
    <location>
        <begin position="406"/>
        <end position="425"/>
    </location>
</feature>
<gene>
    <name evidence="3" type="ORF">TWF102_009983</name>
</gene>
<feature type="transmembrane region" description="Helical" evidence="2">
    <location>
        <begin position="64"/>
        <end position="84"/>
    </location>
</feature>
<comment type="caution">
    <text evidence="3">The sequence shown here is derived from an EMBL/GenBank/DDBJ whole genome shotgun (WGS) entry which is preliminary data.</text>
</comment>
<reference evidence="3 4" key="1">
    <citation type="submission" date="2019-06" db="EMBL/GenBank/DDBJ databases">
        <authorList>
            <person name="Palmer J.M."/>
        </authorList>
    </citation>
    <scope>NUCLEOTIDE SEQUENCE [LARGE SCALE GENOMIC DNA]</scope>
    <source>
        <strain evidence="3 4">TWF102</strain>
    </source>
</reference>
<protein>
    <recommendedName>
        <fullName evidence="5">C2H2-type domain-containing protein</fullName>
    </recommendedName>
</protein>
<feature type="compositionally biased region" description="Basic and acidic residues" evidence="1">
    <location>
        <begin position="469"/>
        <end position="480"/>
    </location>
</feature>
<dbReference type="AlphaFoldDB" id="A0A7C8JR46"/>
<feature type="region of interest" description="Disordered" evidence="1">
    <location>
        <begin position="403"/>
        <end position="432"/>
    </location>
</feature>